<proteinExistence type="predicted"/>
<protein>
    <submittedName>
        <fullName evidence="2">Uncharacterized protein</fullName>
    </submittedName>
</protein>
<reference evidence="2 3" key="1">
    <citation type="submission" date="2009-04" db="EMBL/GenBank/DDBJ databases">
        <authorList>
            <person name="Weinstock G."/>
            <person name="Sodergren E."/>
            <person name="Clifton S."/>
            <person name="Fulton L."/>
            <person name="Fulton B."/>
            <person name="Courtney L."/>
            <person name="Fronick C."/>
            <person name="Harrison M."/>
            <person name="Strong C."/>
            <person name="Farmer C."/>
            <person name="Delahaunty K."/>
            <person name="Markovic C."/>
            <person name="Hall O."/>
            <person name="Minx P."/>
            <person name="Tomlinson C."/>
            <person name="Mitreva M."/>
            <person name="Nelson J."/>
            <person name="Hou S."/>
            <person name="Wollam A."/>
            <person name="Pepin K.H."/>
            <person name="Johnson M."/>
            <person name="Bhonagiri V."/>
            <person name="Nash W.E."/>
            <person name="Warren W."/>
            <person name="Chinwalla A."/>
            <person name="Mardis E.R."/>
            <person name="Wilson R.K."/>
        </authorList>
    </citation>
    <scope>NUCLEOTIDE SEQUENCE [LARGE SCALE GENOMIC DNA]</scope>
    <source>
        <strain evidence="2 3">DSM 13280</strain>
    </source>
</reference>
<dbReference type="AlphaFoldDB" id="C4FAV4"/>
<feature type="transmembrane region" description="Helical" evidence="1">
    <location>
        <begin position="20"/>
        <end position="40"/>
    </location>
</feature>
<keyword evidence="1" id="KW-1133">Transmembrane helix</keyword>
<keyword evidence="1" id="KW-0472">Membrane</keyword>
<gene>
    <name evidence="2" type="ORF">COLINT_03200</name>
</gene>
<organism evidence="2 3">
    <name type="scientific">Collinsella intestinalis DSM 13280</name>
    <dbReference type="NCBI Taxonomy" id="521003"/>
    <lineage>
        <taxon>Bacteria</taxon>
        <taxon>Bacillati</taxon>
        <taxon>Actinomycetota</taxon>
        <taxon>Coriobacteriia</taxon>
        <taxon>Coriobacteriales</taxon>
        <taxon>Coriobacteriaceae</taxon>
        <taxon>Collinsella</taxon>
    </lineage>
</organism>
<keyword evidence="1" id="KW-0812">Transmembrane</keyword>
<comment type="caution">
    <text evidence="2">The sequence shown here is derived from an EMBL/GenBank/DDBJ whole genome shotgun (WGS) entry which is preliminary data.</text>
</comment>
<dbReference type="EMBL" id="ABXH02000029">
    <property type="protein sequence ID" value="EEP44070.1"/>
    <property type="molecule type" value="Genomic_DNA"/>
</dbReference>
<accession>C4FAV4</accession>
<sequence length="80" mass="8858">MQLVGYVGELFCCFPTVSRLFSDFILGMPVTGAAAIGVGMKRRDRRKRSVVAGVDWVRPEIALRLTMAFFRLKDGEGGFS</sequence>
<evidence type="ECO:0000256" key="1">
    <source>
        <dbReference type="SAM" id="Phobius"/>
    </source>
</evidence>
<dbReference type="RefSeq" id="WP_006723417.1">
    <property type="nucleotide sequence ID" value="NZ_GG692710.1"/>
</dbReference>
<dbReference type="Proteomes" id="UP000003295">
    <property type="component" value="Unassembled WGS sequence"/>
</dbReference>
<evidence type="ECO:0000313" key="2">
    <source>
        <dbReference type="EMBL" id="EEP44070.1"/>
    </source>
</evidence>
<dbReference type="HOGENOM" id="CLU_2583678_0_0_11"/>
<name>C4FAV4_9ACTN</name>
<evidence type="ECO:0000313" key="3">
    <source>
        <dbReference type="Proteomes" id="UP000003295"/>
    </source>
</evidence>